<organism evidence="7 8">
    <name type="scientific">Halobellus litoreus</name>
    <dbReference type="NCBI Taxonomy" id="755310"/>
    <lineage>
        <taxon>Archaea</taxon>
        <taxon>Methanobacteriati</taxon>
        <taxon>Methanobacteriota</taxon>
        <taxon>Stenosarchaea group</taxon>
        <taxon>Halobacteria</taxon>
        <taxon>Halobacteriales</taxon>
        <taxon>Haloferacaceae</taxon>
        <taxon>Halobellus</taxon>
    </lineage>
</organism>
<dbReference type="PANTHER" id="PTHR30086:SF20">
    <property type="entry name" value="ARGININE EXPORTER PROTEIN ARGO-RELATED"/>
    <property type="match status" value="1"/>
</dbReference>
<evidence type="ECO:0000256" key="3">
    <source>
        <dbReference type="ARBA" id="ARBA00022692"/>
    </source>
</evidence>
<accession>A0ABD6DT12</accession>
<name>A0ABD6DT12_9EURY</name>
<sequence length="214" mass="21583">MSLVLDLVSVVPDLPTYLAFCAAAVALILTPGPDTMYVLARGIQSRDAGVRSAFGVSTGVLFHTAAATLGLAALLRAAPAAYRIVKYAGAVYLVYLGVQAIRNDEFGSAGDADGTAANATGSFRRGVLVNALNPKVALFFLAFLPGFAGSGPDAAPRMLLLGATYAALTAVYLSGVAVASGRVGDALASATTTSRLSWLGGGAMITLGLALAID</sequence>
<comment type="subcellular location">
    <subcellularLocation>
        <location evidence="1">Cell membrane</location>
        <topology evidence="1">Multi-pass membrane protein</topology>
    </subcellularLocation>
</comment>
<evidence type="ECO:0000256" key="5">
    <source>
        <dbReference type="ARBA" id="ARBA00023136"/>
    </source>
</evidence>
<evidence type="ECO:0000256" key="2">
    <source>
        <dbReference type="ARBA" id="ARBA00022475"/>
    </source>
</evidence>
<feature type="transmembrane region" description="Helical" evidence="6">
    <location>
        <begin position="159"/>
        <end position="184"/>
    </location>
</feature>
<keyword evidence="3 6" id="KW-0812">Transmembrane</keyword>
<feature type="transmembrane region" description="Helical" evidence="6">
    <location>
        <begin position="52"/>
        <end position="74"/>
    </location>
</feature>
<dbReference type="GO" id="GO:0005886">
    <property type="term" value="C:plasma membrane"/>
    <property type="evidence" value="ECO:0007669"/>
    <property type="project" value="UniProtKB-SubCell"/>
</dbReference>
<dbReference type="InterPro" id="IPR001123">
    <property type="entry name" value="LeuE-type"/>
</dbReference>
<gene>
    <name evidence="7" type="ORF">ACFSAS_06820</name>
</gene>
<proteinExistence type="predicted"/>
<keyword evidence="4 6" id="KW-1133">Transmembrane helix</keyword>
<dbReference type="Proteomes" id="UP001597092">
    <property type="component" value="Unassembled WGS sequence"/>
</dbReference>
<reference evidence="7 8" key="1">
    <citation type="journal article" date="2019" name="Int. J. Syst. Evol. Microbiol.">
        <title>The Global Catalogue of Microorganisms (GCM) 10K type strain sequencing project: providing services to taxonomists for standard genome sequencing and annotation.</title>
        <authorList>
            <consortium name="The Broad Institute Genomics Platform"/>
            <consortium name="The Broad Institute Genome Sequencing Center for Infectious Disease"/>
            <person name="Wu L."/>
            <person name="Ma J."/>
        </authorList>
    </citation>
    <scope>NUCLEOTIDE SEQUENCE [LARGE SCALE GENOMIC DNA]</scope>
    <source>
        <strain evidence="7 8">CGMCC 1.10387</strain>
    </source>
</reference>
<dbReference type="PIRSF" id="PIRSF006324">
    <property type="entry name" value="LeuE"/>
    <property type="match status" value="1"/>
</dbReference>
<protein>
    <submittedName>
        <fullName evidence="7">LysE family translocator</fullName>
    </submittedName>
</protein>
<dbReference type="RefSeq" id="WP_256306680.1">
    <property type="nucleotide sequence ID" value="NZ_JANHAW010000001.1"/>
</dbReference>
<evidence type="ECO:0000313" key="7">
    <source>
        <dbReference type="EMBL" id="MFD1685324.1"/>
    </source>
</evidence>
<keyword evidence="2" id="KW-1003">Cell membrane</keyword>
<evidence type="ECO:0000313" key="8">
    <source>
        <dbReference type="Proteomes" id="UP001597092"/>
    </source>
</evidence>
<feature type="transmembrane region" description="Helical" evidence="6">
    <location>
        <begin position="127"/>
        <end position="147"/>
    </location>
</feature>
<dbReference type="Pfam" id="PF01810">
    <property type="entry name" value="LysE"/>
    <property type="match status" value="1"/>
</dbReference>
<dbReference type="EMBL" id="JBHUDP010000002">
    <property type="protein sequence ID" value="MFD1685324.1"/>
    <property type="molecule type" value="Genomic_DNA"/>
</dbReference>
<evidence type="ECO:0000256" key="6">
    <source>
        <dbReference type="SAM" id="Phobius"/>
    </source>
</evidence>
<feature type="transmembrane region" description="Helical" evidence="6">
    <location>
        <begin position="17"/>
        <end position="40"/>
    </location>
</feature>
<dbReference type="PANTHER" id="PTHR30086">
    <property type="entry name" value="ARGININE EXPORTER PROTEIN ARGO"/>
    <property type="match status" value="1"/>
</dbReference>
<evidence type="ECO:0000256" key="1">
    <source>
        <dbReference type="ARBA" id="ARBA00004651"/>
    </source>
</evidence>
<dbReference type="AlphaFoldDB" id="A0ABD6DT12"/>
<keyword evidence="8" id="KW-1185">Reference proteome</keyword>
<keyword evidence="5 6" id="KW-0472">Membrane</keyword>
<comment type="caution">
    <text evidence="7">The sequence shown here is derived from an EMBL/GenBank/DDBJ whole genome shotgun (WGS) entry which is preliminary data.</text>
</comment>
<evidence type="ECO:0000256" key="4">
    <source>
        <dbReference type="ARBA" id="ARBA00022989"/>
    </source>
</evidence>
<feature type="transmembrane region" description="Helical" evidence="6">
    <location>
        <begin position="196"/>
        <end position="213"/>
    </location>
</feature>